<dbReference type="Proteomes" id="UP000306855">
    <property type="component" value="Unassembled WGS sequence"/>
</dbReference>
<proteinExistence type="predicted"/>
<dbReference type="EMBL" id="SRYK01000004">
    <property type="protein sequence ID" value="TGY56896.1"/>
    <property type="molecule type" value="Genomic_DNA"/>
</dbReference>
<evidence type="ECO:0000313" key="1">
    <source>
        <dbReference type="EMBL" id="TGY56896.1"/>
    </source>
</evidence>
<reference evidence="1 2" key="1">
    <citation type="submission" date="2019-04" db="EMBL/GenBank/DDBJ databases">
        <title>Microbes associate with the intestines of laboratory mice.</title>
        <authorList>
            <person name="Navarre W."/>
            <person name="Wong E."/>
            <person name="Huang K."/>
            <person name="Tropini C."/>
            <person name="Ng K."/>
            <person name="Yu B."/>
        </authorList>
    </citation>
    <scope>NUCLEOTIDE SEQUENCE [LARGE SCALE GENOMIC DNA]</scope>
    <source>
        <strain evidence="1 2">NM26_J9</strain>
    </source>
</reference>
<dbReference type="RefSeq" id="WP_135941831.1">
    <property type="nucleotide sequence ID" value="NZ_JANKAZ010000007.1"/>
</dbReference>
<dbReference type="AlphaFoldDB" id="A0A4S2EL72"/>
<evidence type="ECO:0008006" key="3">
    <source>
        <dbReference type="Google" id="ProtNLM"/>
    </source>
</evidence>
<gene>
    <name evidence="1" type="ORF">E5340_01475</name>
</gene>
<protein>
    <recommendedName>
        <fullName evidence="3">ImmA/IrrE family metallo-endopeptidase</fullName>
    </recommendedName>
</protein>
<organism evidence="1 2">
    <name type="scientific">Ligilactobacillus murinus</name>
    <dbReference type="NCBI Taxonomy" id="1622"/>
    <lineage>
        <taxon>Bacteria</taxon>
        <taxon>Bacillati</taxon>
        <taxon>Bacillota</taxon>
        <taxon>Bacilli</taxon>
        <taxon>Lactobacillales</taxon>
        <taxon>Lactobacillaceae</taxon>
        <taxon>Ligilactobacillus</taxon>
    </lineage>
</organism>
<evidence type="ECO:0000313" key="2">
    <source>
        <dbReference type="Proteomes" id="UP000306855"/>
    </source>
</evidence>
<accession>A0A4S2EL72</accession>
<name>A0A4S2EL72_9LACO</name>
<sequence>MENVKVAGIEYKVQVKELVDNDPNTYGSCVYHDAHIEIRKGLSRERTEQTFVHELMHATIFEAGYRGDEYEELVERLSVVLHQVIKENDLPRLLEQVAEQG</sequence>
<comment type="caution">
    <text evidence="1">The sequence shown here is derived from an EMBL/GenBank/DDBJ whole genome shotgun (WGS) entry which is preliminary data.</text>
</comment>